<dbReference type="InterPro" id="IPR010998">
    <property type="entry name" value="Integrase_recombinase_N"/>
</dbReference>
<dbReference type="InterPro" id="IPR004107">
    <property type="entry name" value="Integrase_SAM-like_N"/>
</dbReference>
<evidence type="ECO:0000256" key="4">
    <source>
        <dbReference type="ARBA" id="ARBA00023172"/>
    </source>
</evidence>
<organism evidence="9 10">
    <name type="scientific">Bifidobacterium saimiriisciurei</name>
    <dbReference type="NCBI Taxonomy" id="2661627"/>
    <lineage>
        <taxon>Bacteria</taxon>
        <taxon>Bacillati</taxon>
        <taxon>Actinomycetota</taxon>
        <taxon>Actinomycetes</taxon>
        <taxon>Bifidobacteriales</taxon>
        <taxon>Bifidobacteriaceae</taxon>
        <taxon>Bifidobacterium</taxon>
    </lineage>
</organism>
<dbReference type="PANTHER" id="PTHR30349:SF41">
    <property type="entry name" value="INTEGRASE_RECOMBINASE PROTEIN MJ0367-RELATED"/>
    <property type="match status" value="1"/>
</dbReference>
<dbReference type="PANTHER" id="PTHR30349">
    <property type="entry name" value="PHAGE INTEGRASE-RELATED"/>
    <property type="match status" value="1"/>
</dbReference>
<dbReference type="RefSeq" id="WP_163199128.1">
    <property type="nucleotide sequence ID" value="NZ_WHZU01000004.1"/>
</dbReference>
<keyword evidence="2" id="KW-0229">DNA integration</keyword>
<proteinExistence type="inferred from homology"/>
<sequence length="454" mass="49818">MSNRFTVYKDGGQYRASFEIEPDPATGDRRFIKRRGRTKTEARERLAEAVKEYEATGHVSDSRNVPTLGEWLDQWLEDIAKPRLRPSTFATYQSVVKANVKPAIGAVKIDALAPKHFRMLERYITKGDKSATPPRKPKSSATASSAWRTLHAALDDAVKEGLIASNPCDRADSPRVIYNSRSTMTPAQAGRMIAAEEDAMWHLMWRLAFETGMRQGERFGLTPSEIRTIDGRPCIVVEQQLKTYAGVDVEDIPAFLNARHVSGSAYLVPPKTNSGRRVIPISESLHNELTAYMSGRRGLKPDELIFVQRKGKAKGAPLTRMIEERAWSAALEHAGIEGHYVPHSARHTAATAMAQLGMTDNARKLVMGHSSADVTNNIYTHLGVEDIAQASSGVSDLIERGVAQPSASKQVGDSFQDLVGTFAAMLPQLSEDQKNVFRAMLGIPLGPVVVDSAA</sequence>
<accession>A0ABX0C8S6</accession>
<keyword evidence="4" id="KW-0233">DNA recombination</keyword>
<evidence type="ECO:0000256" key="1">
    <source>
        <dbReference type="ARBA" id="ARBA00008857"/>
    </source>
</evidence>
<feature type="domain" description="Tyr recombinase" evidence="7">
    <location>
        <begin position="179"/>
        <end position="392"/>
    </location>
</feature>
<feature type="domain" description="Core-binding (CB)" evidence="8">
    <location>
        <begin position="66"/>
        <end position="155"/>
    </location>
</feature>
<gene>
    <name evidence="9" type="ORF">GFD18_03195</name>
</gene>
<dbReference type="InterPro" id="IPR044068">
    <property type="entry name" value="CB"/>
</dbReference>
<dbReference type="Gene3D" id="1.10.150.130">
    <property type="match status" value="1"/>
</dbReference>
<dbReference type="Proteomes" id="UP000475155">
    <property type="component" value="Unassembled WGS sequence"/>
</dbReference>
<evidence type="ECO:0000256" key="5">
    <source>
        <dbReference type="PROSITE-ProRule" id="PRU01248"/>
    </source>
</evidence>
<dbReference type="EMBL" id="WHZU01000004">
    <property type="protein sequence ID" value="NEH11101.1"/>
    <property type="molecule type" value="Genomic_DNA"/>
</dbReference>
<feature type="region of interest" description="Disordered" evidence="6">
    <location>
        <begin position="124"/>
        <end position="144"/>
    </location>
</feature>
<evidence type="ECO:0000313" key="9">
    <source>
        <dbReference type="EMBL" id="NEH11101.1"/>
    </source>
</evidence>
<keyword evidence="3 5" id="KW-0238">DNA-binding</keyword>
<protein>
    <submittedName>
        <fullName evidence="9">Tyrosine-type recombinase/integrase</fullName>
    </submittedName>
</protein>
<dbReference type="InterPro" id="IPR011010">
    <property type="entry name" value="DNA_brk_join_enz"/>
</dbReference>
<dbReference type="Gene3D" id="1.10.443.10">
    <property type="entry name" value="Intergrase catalytic core"/>
    <property type="match status" value="1"/>
</dbReference>
<comment type="caution">
    <text evidence="9">The sequence shown here is derived from an EMBL/GenBank/DDBJ whole genome shotgun (WGS) entry which is preliminary data.</text>
</comment>
<dbReference type="InterPro" id="IPR050090">
    <property type="entry name" value="Tyrosine_recombinase_XerCD"/>
</dbReference>
<comment type="similarity">
    <text evidence="1">Belongs to the 'phage' integrase family.</text>
</comment>
<evidence type="ECO:0000259" key="7">
    <source>
        <dbReference type="PROSITE" id="PS51898"/>
    </source>
</evidence>
<dbReference type="PROSITE" id="PS51900">
    <property type="entry name" value="CB"/>
    <property type="match status" value="1"/>
</dbReference>
<evidence type="ECO:0000256" key="3">
    <source>
        <dbReference type="ARBA" id="ARBA00023125"/>
    </source>
</evidence>
<dbReference type="InterPro" id="IPR013762">
    <property type="entry name" value="Integrase-like_cat_sf"/>
</dbReference>
<evidence type="ECO:0000313" key="10">
    <source>
        <dbReference type="Proteomes" id="UP000475155"/>
    </source>
</evidence>
<dbReference type="InterPro" id="IPR002104">
    <property type="entry name" value="Integrase_catalytic"/>
</dbReference>
<dbReference type="CDD" id="cd01189">
    <property type="entry name" value="INT_ICEBs1_C_like"/>
    <property type="match status" value="1"/>
</dbReference>
<name>A0ABX0C8S6_9BIFI</name>
<dbReference type="Pfam" id="PF00589">
    <property type="entry name" value="Phage_integrase"/>
    <property type="match status" value="1"/>
</dbReference>
<reference evidence="9 10" key="1">
    <citation type="submission" date="2019-10" db="EMBL/GenBank/DDBJ databases">
        <title>Bifidobacterium from non-human primates.</title>
        <authorList>
            <person name="Modesto M."/>
        </authorList>
    </citation>
    <scope>NUCLEOTIDE SEQUENCE [LARGE SCALE GENOMIC DNA]</scope>
    <source>
        <strain evidence="9 10">SMA1</strain>
    </source>
</reference>
<keyword evidence="10" id="KW-1185">Reference proteome</keyword>
<dbReference type="Pfam" id="PF14659">
    <property type="entry name" value="Phage_int_SAM_3"/>
    <property type="match status" value="1"/>
</dbReference>
<dbReference type="SUPFAM" id="SSF56349">
    <property type="entry name" value="DNA breaking-rejoining enzymes"/>
    <property type="match status" value="1"/>
</dbReference>
<dbReference type="PROSITE" id="PS51898">
    <property type="entry name" value="TYR_RECOMBINASE"/>
    <property type="match status" value="1"/>
</dbReference>
<evidence type="ECO:0000256" key="2">
    <source>
        <dbReference type="ARBA" id="ARBA00022908"/>
    </source>
</evidence>
<evidence type="ECO:0000256" key="6">
    <source>
        <dbReference type="SAM" id="MobiDB-lite"/>
    </source>
</evidence>
<evidence type="ECO:0000259" key="8">
    <source>
        <dbReference type="PROSITE" id="PS51900"/>
    </source>
</evidence>